<evidence type="ECO:0000259" key="1">
    <source>
        <dbReference type="Pfam" id="PF08241"/>
    </source>
</evidence>
<dbReference type="CDD" id="cd02440">
    <property type="entry name" value="AdoMet_MTases"/>
    <property type="match status" value="1"/>
</dbReference>
<evidence type="ECO:0000313" key="3">
    <source>
        <dbReference type="Proteomes" id="UP000431901"/>
    </source>
</evidence>
<dbReference type="Proteomes" id="UP000431901">
    <property type="component" value="Unassembled WGS sequence"/>
</dbReference>
<dbReference type="GO" id="GO:0008757">
    <property type="term" value="F:S-adenosylmethionine-dependent methyltransferase activity"/>
    <property type="evidence" value="ECO:0007669"/>
    <property type="project" value="InterPro"/>
</dbReference>
<protein>
    <submittedName>
        <fullName evidence="2">Methyltransferase domain-containing protein</fullName>
    </submittedName>
</protein>
<accession>A0A6I4W8B8</accession>
<feature type="domain" description="Methyltransferase type 11" evidence="1">
    <location>
        <begin position="55"/>
        <end position="148"/>
    </location>
</feature>
<keyword evidence="3" id="KW-1185">Reference proteome</keyword>
<keyword evidence="2" id="KW-0489">Methyltransferase</keyword>
<comment type="caution">
    <text evidence="2">The sequence shown here is derived from an EMBL/GenBank/DDBJ whole genome shotgun (WGS) entry which is preliminary data.</text>
</comment>
<organism evidence="2 3">
    <name type="scientific">Actinomadura rayongensis</name>
    <dbReference type="NCBI Taxonomy" id="1429076"/>
    <lineage>
        <taxon>Bacteria</taxon>
        <taxon>Bacillati</taxon>
        <taxon>Actinomycetota</taxon>
        <taxon>Actinomycetes</taxon>
        <taxon>Streptosporangiales</taxon>
        <taxon>Thermomonosporaceae</taxon>
        <taxon>Actinomadura</taxon>
    </lineage>
</organism>
<dbReference type="InterPro" id="IPR013216">
    <property type="entry name" value="Methyltransf_11"/>
</dbReference>
<dbReference type="SUPFAM" id="SSF53335">
    <property type="entry name" value="S-adenosyl-L-methionine-dependent methyltransferases"/>
    <property type="match status" value="1"/>
</dbReference>
<keyword evidence="2" id="KW-0808">Transferase</keyword>
<reference evidence="2 3" key="1">
    <citation type="submission" date="2019-12" db="EMBL/GenBank/DDBJ databases">
        <title>Nocardia macrotermitis sp. nov. and Nocardia aurantia sp. nov., isolated from the gut of the fungus growing-termite Macrotermes natalensis.</title>
        <authorList>
            <person name="Christine B."/>
            <person name="Rene B."/>
        </authorList>
    </citation>
    <scope>NUCLEOTIDE SEQUENCE [LARGE SCALE GENOMIC DNA]</scope>
    <source>
        <strain evidence="2 3">DSM 102126</strain>
    </source>
</reference>
<dbReference type="InterPro" id="IPR029063">
    <property type="entry name" value="SAM-dependent_MTases_sf"/>
</dbReference>
<dbReference type="Pfam" id="PF08241">
    <property type="entry name" value="Methyltransf_11"/>
    <property type="match status" value="1"/>
</dbReference>
<sequence length="246" mass="27339">MDSIPANRRFWNQISRTYQDEHDPQIGATPRLWGMYAIPDAHLNALGDVKGKRVLELGCGAGQWSRSIAAEGANVVGLDLSETQLAAAARAMGTPRYPLVQAAAERLPFAAESFDVVFCDHGGLTWAPPHLAVPQAARVLRRGGRLVFNVASPWFEACYDEEARRVTTTLQRNYFGLHTIAEDQGASSYQLTYGDWIRTLRTAGLIIDDLIEPRPDPGTLNGYNKTDPPDWANRWPAEMLWITHKP</sequence>
<dbReference type="GO" id="GO:0032259">
    <property type="term" value="P:methylation"/>
    <property type="evidence" value="ECO:0007669"/>
    <property type="project" value="UniProtKB-KW"/>
</dbReference>
<name>A0A6I4W8B8_9ACTN</name>
<gene>
    <name evidence="2" type="ORF">GQ466_13285</name>
</gene>
<evidence type="ECO:0000313" key="2">
    <source>
        <dbReference type="EMBL" id="MXQ65010.1"/>
    </source>
</evidence>
<dbReference type="RefSeq" id="WP_161103162.1">
    <property type="nucleotide sequence ID" value="NZ_JBHLYI010000001.1"/>
</dbReference>
<proteinExistence type="predicted"/>
<dbReference type="PANTHER" id="PTHR43591">
    <property type="entry name" value="METHYLTRANSFERASE"/>
    <property type="match status" value="1"/>
</dbReference>
<dbReference type="AlphaFoldDB" id="A0A6I4W8B8"/>
<dbReference type="EMBL" id="WUTW01000002">
    <property type="protein sequence ID" value="MXQ65010.1"/>
    <property type="molecule type" value="Genomic_DNA"/>
</dbReference>
<dbReference type="OrthoDB" id="5566900at2"/>
<dbReference type="Gene3D" id="3.40.50.150">
    <property type="entry name" value="Vaccinia Virus protein VP39"/>
    <property type="match status" value="1"/>
</dbReference>